<feature type="region of interest" description="Disordered" evidence="2">
    <location>
        <begin position="357"/>
        <end position="398"/>
    </location>
</feature>
<feature type="region of interest" description="Disordered" evidence="2">
    <location>
        <begin position="150"/>
        <end position="234"/>
    </location>
</feature>
<feature type="compositionally biased region" description="Low complexity" evidence="2">
    <location>
        <begin position="178"/>
        <end position="192"/>
    </location>
</feature>
<evidence type="ECO:0000313" key="4">
    <source>
        <dbReference type="Proteomes" id="UP001408356"/>
    </source>
</evidence>
<feature type="coiled-coil region" evidence="1">
    <location>
        <begin position="468"/>
        <end position="502"/>
    </location>
</feature>
<feature type="compositionally biased region" description="Polar residues" evidence="2">
    <location>
        <begin position="157"/>
        <end position="170"/>
    </location>
</feature>
<organism evidence="3 4">
    <name type="scientific">Seiridium unicorne</name>
    <dbReference type="NCBI Taxonomy" id="138068"/>
    <lineage>
        <taxon>Eukaryota</taxon>
        <taxon>Fungi</taxon>
        <taxon>Dikarya</taxon>
        <taxon>Ascomycota</taxon>
        <taxon>Pezizomycotina</taxon>
        <taxon>Sordariomycetes</taxon>
        <taxon>Xylariomycetidae</taxon>
        <taxon>Amphisphaeriales</taxon>
        <taxon>Sporocadaceae</taxon>
        <taxon>Seiridium</taxon>
    </lineage>
</organism>
<feature type="region of interest" description="Disordered" evidence="2">
    <location>
        <begin position="273"/>
        <end position="297"/>
    </location>
</feature>
<feature type="region of interest" description="Disordered" evidence="2">
    <location>
        <begin position="509"/>
        <end position="534"/>
    </location>
</feature>
<feature type="coiled-coil region" evidence="1">
    <location>
        <begin position="402"/>
        <end position="429"/>
    </location>
</feature>
<evidence type="ECO:0000313" key="3">
    <source>
        <dbReference type="EMBL" id="KAK9422755.1"/>
    </source>
</evidence>
<accession>A0ABR2V789</accession>
<keyword evidence="4" id="KW-1185">Reference proteome</keyword>
<feature type="compositionally biased region" description="Basic and acidic residues" evidence="2">
    <location>
        <begin position="208"/>
        <end position="229"/>
    </location>
</feature>
<feature type="region of interest" description="Disordered" evidence="2">
    <location>
        <begin position="76"/>
        <end position="132"/>
    </location>
</feature>
<evidence type="ECO:0000256" key="2">
    <source>
        <dbReference type="SAM" id="MobiDB-lite"/>
    </source>
</evidence>
<feature type="region of interest" description="Disordered" evidence="2">
    <location>
        <begin position="448"/>
        <end position="467"/>
    </location>
</feature>
<proteinExistence type="predicted"/>
<dbReference type="PANTHER" id="PTHR40130">
    <property type="entry name" value="EXPRESSED PROTEIN"/>
    <property type="match status" value="1"/>
</dbReference>
<name>A0ABR2V789_9PEZI</name>
<comment type="caution">
    <text evidence="3">The sequence shown here is derived from an EMBL/GenBank/DDBJ whole genome shotgun (WGS) entry which is preliminary data.</text>
</comment>
<gene>
    <name evidence="3" type="ORF">SUNI508_00618</name>
</gene>
<reference evidence="3 4" key="1">
    <citation type="journal article" date="2024" name="J. Plant Pathol.">
        <title>Sequence and assembly of the genome of Seiridium unicorne, isolate CBS 538.82, causal agent of cypress canker disease.</title>
        <authorList>
            <person name="Scali E."/>
            <person name="Rocca G.D."/>
            <person name="Danti R."/>
            <person name="Garbelotto M."/>
            <person name="Barberini S."/>
            <person name="Baroncelli R."/>
            <person name="Emiliani G."/>
        </authorList>
    </citation>
    <scope>NUCLEOTIDE SEQUENCE [LARGE SCALE GENOMIC DNA]</scope>
    <source>
        <strain evidence="3 4">BM-138-508</strain>
    </source>
</reference>
<dbReference type="EMBL" id="JARVKF010000112">
    <property type="protein sequence ID" value="KAK9422755.1"/>
    <property type="molecule type" value="Genomic_DNA"/>
</dbReference>
<keyword evidence="1" id="KW-0175">Coiled coil</keyword>
<dbReference type="PANTHER" id="PTHR40130:SF1">
    <property type="entry name" value="SPINDLE POLE BODY-ASSOCIATED PROTEIN CUT12 DOMAIN-CONTAINING PROTEIN"/>
    <property type="match status" value="1"/>
</dbReference>
<feature type="compositionally biased region" description="Polar residues" evidence="2">
    <location>
        <begin position="518"/>
        <end position="534"/>
    </location>
</feature>
<dbReference type="Proteomes" id="UP001408356">
    <property type="component" value="Unassembled WGS sequence"/>
</dbReference>
<sequence>MEASPLIKAHDHARAASEATHASNSTVAVNEHARAAGEFANAAKTTTSVEALRTLKLLEQHHQRLSELLRAPLERAQSRRAAESVNQAPDEKDEGSAPEASTLPTPKDELNASVPTEKATQPLPTLPKQQKYPARDLGASIASNLASARGIPRSKYRSQPLNPSVSNTEVPGNLALTSQRSGSGSKSKMQSMIENAERPNPSSPGKISRQESLEQRSSESDRTVSRSRDNPVASSDSGFTNFYSAFGSIINRISAPLAFAGLPLVSEEQVAEPAPAAVPTPEPQVQKRLRHKASPTVSVDPDLNKILSKAAMNALNRDGRFSTDSFYVVPTSGHTASYASILTFADKEKRRMEASFHGDLSNVAEEDEDDFVDAKESQGPSSPGLRRKTGKSRSDKEMSNVVEELYLENKSLKDMLDKLSKRLHAFESMSQNSGMRLAESMRLMRPASPVVPGAKSAASPDEPLKKRNTELEEQMGVLTKQMEELQKDNVKLRAYLDRYREKWDQLRAGAKARRAAAQGSSDAADTAPQSPSLG</sequence>
<feature type="region of interest" description="Disordered" evidence="2">
    <location>
        <begin position="1"/>
        <end position="28"/>
    </location>
</feature>
<evidence type="ECO:0000256" key="1">
    <source>
        <dbReference type="SAM" id="Coils"/>
    </source>
</evidence>
<protein>
    <submittedName>
        <fullName evidence="3">Uncharacterized protein</fullName>
    </submittedName>
</protein>
<dbReference type="Gene3D" id="1.20.58.80">
    <property type="entry name" value="Phosphotransferase system, lactose/cellobiose-type IIA subunit"/>
    <property type="match status" value="1"/>
</dbReference>